<dbReference type="Proteomes" id="UP000069015">
    <property type="component" value="Chromosome 1"/>
</dbReference>
<protein>
    <submittedName>
        <fullName evidence="1">Uncharacterized protein</fullName>
    </submittedName>
</protein>
<reference evidence="1 2" key="1">
    <citation type="submission" date="2015-12" db="EMBL/GenBank/DDBJ databases">
        <title>Complete genome sequence of Pseudoalteromonas rubra SCSIO 6842, harboring a conjugative plasmid.</title>
        <authorList>
            <person name="Li B."/>
            <person name="Wang X."/>
        </authorList>
    </citation>
    <scope>NUCLEOTIDE SEQUENCE [LARGE SCALE GENOMIC DNA]</scope>
    <source>
        <strain evidence="1 2">SCSIO 6842</strain>
    </source>
</reference>
<evidence type="ECO:0000313" key="2">
    <source>
        <dbReference type="Proteomes" id="UP000069015"/>
    </source>
</evidence>
<dbReference type="AlphaFoldDB" id="A0A0U3HY40"/>
<accession>A0A0U3HY40</accession>
<name>A0A0U3HY40_9GAMM</name>
<evidence type="ECO:0000313" key="1">
    <source>
        <dbReference type="EMBL" id="ALU42566.1"/>
    </source>
</evidence>
<sequence>MQGSLLFIQYLIDDNYSYSLENNAAPMTPFIGSLPLSIAAKLRLAGLLHKPNYAEEHQQGAQQISIM</sequence>
<proteinExistence type="predicted"/>
<gene>
    <name evidence="1" type="ORF">AT705_06150</name>
</gene>
<dbReference type="KEGG" id="prr:AT705_06150"/>
<organism evidence="1 2">
    <name type="scientific">Pseudoalteromonas rubra</name>
    <dbReference type="NCBI Taxonomy" id="43658"/>
    <lineage>
        <taxon>Bacteria</taxon>
        <taxon>Pseudomonadati</taxon>
        <taxon>Pseudomonadota</taxon>
        <taxon>Gammaproteobacteria</taxon>
        <taxon>Alteromonadales</taxon>
        <taxon>Pseudoalteromonadaceae</taxon>
        <taxon>Pseudoalteromonas</taxon>
    </lineage>
</organism>
<dbReference type="EMBL" id="CP013611">
    <property type="protein sequence ID" value="ALU42566.1"/>
    <property type="molecule type" value="Genomic_DNA"/>
</dbReference>